<accession>A0A5J4QEJ7</accession>
<reference evidence="1" key="1">
    <citation type="submission" date="2019-03" db="EMBL/GenBank/DDBJ databases">
        <title>Single cell metagenomics reveals metabolic interactions within the superorganism composed of flagellate Streblomastix strix and complex community of Bacteroidetes bacteria on its surface.</title>
        <authorList>
            <person name="Treitli S.C."/>
            <person name="Kolisko M."/>
            <person name="Husnik F."/>
            <person name="Keeling P."/>
            <person name="Hampl V."/>
        </authorList>
    </citation>
    <scope>NUCLEOTIDE SEQUENCE</scope>
    <source>
        <strain evidence="1">STM</strain>
    </source>
</reference>
<gene>
    <name evidence="1" type="ORF">EZS27_030518</name>
</gene>
<name>A0A5J4QEJ7_9ZZZZ</name>
<protein>
    <submittedName>
        <fullName evidence="1">Uncharacterized protein</fullName>
    </submittedName>
</protein>
<proteinExistence type="predicted"/>
<evidence type="ECO:0000313" key="1">
    <source>
        <dbReference type="EMBL" id="KAA6319609.1"/>
    </source>
</evidence>
<organism evidence="1">
    <name type="scientific">termite gut metagenome</name>
    <dbReference type="NCBI Taxonomy" id="433724"/>
    <lineage>
        <taxon>unclassified sequences</taxon>
        <taxon>metagenomes</taxon>
        <taxon>organismal metagenomes</taxon>
    </lineage>
</organism>
<sequence>MNILFEYQNEVLNTILESYRAKKKSTNNNASRFWENDYIYMFNTEII</sequence>
<dbReference type="AlphaFoldDB" id="A0A5J4QEJ7"/>
<dbReference type="EMBL" id="SNRY01003827">
    <property type="protein sequence ID" value="KAA6319609.1"/>
    <property type="molecule type" value="Genomic_DNA"/>
</dbReference>
<comment type="caution">
    <text evidence="1">The sequence shown here is derived from an EMBL/GenBank/DDBJ whole genome shotgun (WGS) entry which is preliminary data.</text>
</comment>